<accession>A0ABQ5W3T9</accession>
<feature type="domain" description="Solute-binding protein family 5" evidence="4">
    <location>
        <begin position="101"/>
        <end position="513"/>
    </location>
</feature>
<dbReference type="EMBL" id="BSNS01000009">
    <property type="protein sequence ID" value="GLQ54737.1"/>
    <property type="molecule type" value="Genomic_DNA"/>
</dbReference>
<dbReference type="PANTHER" id="PTHR30290">
    <property type="entry name" value="PERIPLASMIC BINDING COMPONENT OF ABC TRANSPORTER"/>
    <property type="match status" value="1"/>
</dbReference>
<sequence length="636" mass="71334">MNKFTTALMGGALACSMFVVGVHAQEFNEAPEFDTQVAAGELPPVEERLPDQPEVVTPLREIGTYGGTLRFGLRGSSDHNHILRLVGPQGLVRWDPVFSGVVPNLAESYEVNDNATEFTFRLRSGLKWSDGEPFTVEDVLFNVNDLLLNQDFAPTPPRYTADGQPMSVEKIDDLTVRFTFPAPAGSFLYDLAMPLGQHPVLYAKHYCSQFHPGYNDDVETLVTQSGVGDWQSLFRQQCGDIEIPARWGNPDRPTMDPWIISSPYTGGATQVTLVRNPYFWQVDTEGNQLPYIDELSADVAQDVESLILAVIGGNIDLGLRHIDSISNRPVLAENQERGNYRMFAANPGGGQYMTIDLNLTHKDPELRELFDQKDFRIALSLGMDRQEIIDTVLLGQSEPWQLGDFPGSPYYNEQLSTQYLEHDPDRANELLDTLGYERGSDGIRTLPSGRKISFQIDVIPTNTPDHVDILGLIEAQWREIGVEMKVNPLERSFFFDRITVANAHDAAVWPNNGGALVNYPTKLVPLHQDSRWGIAWMQWYTTQGESGEEPPEDINERLDLWEQIRATAVPAEREALYAELNQRAADAFEVLGVAKSITTYGIANKDLVNVPDEMPNSWEWPTPAPTLLQTWFYKTN</sequence>
<evidence type="ECO:0000256" key="3">
    <source>
        <dbReference type="SAM" id="SignalP"/>
    </source>
</evidence>
<dbReference type="CDD" id="cd08500">
    <property type="entry name" value="PBP2_NikA_DppA_OppA_like_4"/>
    <property type="match status" value="1"/>
</dbReference>
<keyword evidence="6" id="KW-1185">Reference proteome</keyword>
<comment type="similarity">
    <text evidence="2">Belongs to the bacterial solute-binding protein 5 family.</text>
</comment>
<dbReference type="InterPro" id="IPR000914">
    <property type="entry name" value="SBP_5_dom"/>
</dbReference>
<dbReference type="PIRSF" id="PIRSF002741">
    <property type="entry name" value="MppA"/>
    <property type="match status" value="1"/>
</dbReference>
<gene>
    <name evidence="5" type="ORF">GCM10010862_19960</name>
</gene>
<comment type="subcellular location">
    <subcellularLocation>
        <location evidence="1">Periplasm</location>
    </subcellularLocation>
</comment>
<dbReference type="Gene3D" id="3.10.105.10">
    <property type="entry name" value="Dipeptide-binding Protein, Domain 3"/>
    <property type="match status" value="1"/>
</dbReference>
<dbReference type="Proteomes" id="UP001156691">
    <property type="component" value="Unassembled WGS sequence"/>
</dbReference>
<evidence type="ECO:0000313" key="5">
    <source>
        <dbReference type="EMBL" id="GLQ54737.1"/>
    </source>
</evidence>
<evidence type="ECO:0000313" key="6">
    <source>
        <dbReference type="Proteomes" id="UP001156691"/>
    </source>
</evidence>
<protein>
    <submittedName>
        <fullName evidence="5">Peptide ABC transporter substrate-binding protein</fullName>
    </submittedName>
</protein>
<dbReference type="Gene3D" id="3.40.190.10">
    <property type="entry name" value="Periplasmic binding protein-like II"/>
    <property type="match status" value="1"/>
</dbReference>
<comment type="caution">
    <text evidence="5">The sequence shown here is derived from an EMBL/GenBank/DDBJ whole genome shotgun (WGS) entry which is preliminary data.</text>
</comment>
<feature type="signal peptide" evidence="3">
    <location>
        <begin position="1"/>
        <end position="24"/>
    </location>
</feature>
<evidence type="ECO:0000256" key="1">
    <source>
        <dbReference type="ARBA" id="ARBA00004418"/>
    </source>
</evidence>
<dbReference type="PROSITE" id="PS51257">
    <property type="entry name" value="PROKAR_LIPOPROTEIN"/>
    <property type="match status" value="1"/>
</dbReference>
<keyword evidence="3" id="KW-0732">Signal</keyword>
<reference evidence="6" key="1">
    <citation type="journal article" date="2019" name="Int. J. Syst. Evol. Microbiol.">
        <title>The Global Catalogue of Microorganisms (GCM) 10K type strain sequencing project: providing services to taxonomists for standard genome sequencing and annotation.</title>
        <authorList>
            <consortium name="The Broad Institute Genomics Platform"/>
            <consortium name="The Broad Institute Genome Sequencing Center for Infectious Disease"/>
            <person name="Wu L."/>
            <person name="Ma J."/>
        </authorList>
    </citation>
    <scope>NUCLEOTIDE SEQUENCE [LARGE SCALE GENOMIC DNA]</scope>
    <source>
        <strain evidence="6">NBRC 112416</strain>
    </source>
</reference>
<evidence type="ECO:0000256" key="2">
    <source>
        <dbReference type="ARBA" id="ARBA00005695"/>
    </source>
</evidence>
<evidence type="ECO:0000259" key="4">
    <source>
        <dbReference type="Pfam" id="PF00496"/>
    </source>
</evidence>
<dbReference type="Pfam" id="PF00496">
    <property type="entry name" value="SBP_bac_5"/>
    <property type="match status" value="1"/>
</dbReference>
<dbReference type="InterPro" id="IPR039424">
    <property type="entry name" value="SBP_5"/>
</dbReference>
<feature type="chain" id="PRO_5045436739" evidence="3">
    <location>
        <begin position="25"/>
        <end position="636"/>
    </location>
</feature>
<proteinExistence type="inferred from homology"/>
<name>A0ABQ5W3T9_9HYPH</name>
<organism evidence="5 6">
    <name type="scientific">Devosia nitrariae</name>
    <dbReference type="NCBI Taxonomy" id="2071872"/>
    <lineage>
        <taxon>Bacteria</taxon>
        <taxon>Pseudomonadati</taxon>
        <taxon>Pseudomonadota</taxon>
        <taxon>Alphaproteobacteria</taxon>
        <taxon>Hyphomicrobiales</taxon>
        <taxon>Devosiaceae</taxon>
        <taxon>Devosia</taxon>
    </lineage>
</organism>
<dbReference type="RefSeq" id="WP_284340187.1">
    <property type="nucleotide sequence ID" value="NZ_BSNS01000009.1"/>
</dbReference>
<dbReference type="InterPro" id="IPR030678">
    <property type="entry name" value="Peptide/Ni-bd"/>
</dbReference>
<dbReference type="PANTHER" id="PTHR30290:SF62">
    <property type="entry name" value="OLIGOPEPTIDE ABC TRANSPORTER, PERIPLASMIC OLIGOPEPTIDE-BINDING PROTEIN"/>
    <property type="match status" value="1"/>
</dbReference>
<dbReference type="SUPFAM" id="SSF53850">
    <property type="entry name" value="Periplasmic binding protein-like II"/>
    <property type="match status" value="1"/>
</dbReference>